<proteinExistence type="predicted"/>
<evidence type="ECO:0000313" key="1">
    <source>
        <dbReference type="EMBL" id="MPN59173.1"/>
    </source>
</evidence>
<dbReference type="AlphaFoldDB" id="A0A645JHU3"/>
<protein>
    <submittedName>
        <fullName evidence="1">Uncharacterized protein</fullName>
    </submittedName>
</protein>
<reference evidence="1" key="1">
    <citation type="submission" date="2019-08" db="EMBL/GenBank/DDBJ databases">
        <authorList>
            <person name="Kucharzyk K."/>
            <person name="Murdoch R.W."/>
            <person name="Higgins S."/>
            <person name="Loffler F."/>
        </authorList>
    </citation>
    <scope>NUCLEOTIDE SEQUENCE</scope>
</reference>
<dbReference type="EMBL" id="VSSQ01132873">
    <property type="protein sequence ID" value="MPN59173.1"/>
    <property type="molecule type" value="Genomic_DNA"/>
</dbReference>
<comment type="caution">
    <text evidence="1">The sequence shown here is derived from an EMBL/GenBank/DDBJ whole genome shotgun (WGS) entry which is preliminary data.</text>
</comment>
<name>A0A645JHU3_9ZZZZ</name>
<organism evidence="1">
    <name type="scientific">bioreactor metagenome</name>
    <dbReference type="NCBI Taxonomy" id="1076179"/>
    <lineage>
        <taxon>unclassified sequences</taxon>
        <taxon>metagenomes</taxon>
        <taxon>ecological metagenomes</taxon>
    </lineage>
</organism>
<sequence length="88" mass="9939">MHRAHIAVLSPFTVEFLFQLGENPDKTVKEENRIGVVFIVLLPLFFRLDRSHALWPLNRLDKVVHNALGLGKAVGFRIKQPDGNGLPL</sequence>
<accession>A0A645JHU3</accession>
<gene>
    <name evidence="1" type="ORF">SDC9_206893</name>
</gene>